<dbReference type="SUPFAM" id="SSF53335">
    <property type="entry name" value="S-adenosyl-L-methionine-dependent methyltransferases"/>
    <property type="match status" value="1"/>
</dbReference>
<name>A0ABS2DLZ5_9BACI</name>
<proteinExistence type="predicted"/>
<organism evidence="2 3">
    <name type="scientific">Bacillus suaedaesalsae</name>
    <dbReference type="NCBI Taxonomy" id="2810349"/>
    <lineage>
        <taxon>Bacteria</taxon>
        <taxon>Bacillati</taxon>
        <taxon>Bacillota</taxon>
        <taxon>Bacilli</taxon>
        <taxon>Bacillales</taxon>
        <taxon>Bacillaceae</taxon>
        <taxon>Bacillus</taxon>
    </lineage>
</organism>
<keyword evidence="2" id="KW-0489">Methyltransferase</keyword>
<dbReference type="GO" id="GO:0032259">
    <property type="term" value="P:methylation"/>
    <property type="evidence" value="ECO:0007669"/>
    <property type="project" value="UniProtKB-KW"/>
</dbReference>
<accession>A0ABS2DLZ5</accession>
<keyword evidence="2" id="KW-0808">Transferase</keyword>
<dbReference type="InterPro" id="IPR029063">
    <property type="entry name" value="SAM-dependent_MTases_sf"/>
</dbReference>
<comment type="caution">
    <text evidence="2">The sequence shown here is derived from an EMBL/GenBank/DDBJ whole genome shotgun (WGS) entry which is preliminary data.</text>
</comment>
<evidence type="ECO:0000313" key="2">
    <source>
        <dbReference type="EMBL" id="MBM6619525.1"/>
    </source>
</evidence>
<dbReference type="EMBL" id="JAFELM010000043">
    <property type="protein sequence ID" value="MBM6619525.1"/>
    <property type="molecule type" value="Genomic_DNA"/>
</dbReference>
<protein>
    <submittedName>
        <fullName evidence="2">FkbM family methyltransferase</fullName>
    </submittedName>
</protein>
<sequence length="309" mass="36064">MSSFSRSALKVPILSRLWTMYPKAWKYVVNIGLFIKYKTLNIQKLPSKIKLPSSFTIHINPTENRGRALLIKNGITQQQLGTFWRESVSSFMPSIVLDIGVNYGECLFSVQYPEHTKIFGIEANHHLMKYVIKSLSEHPNRSQMRIIHAFASNENQQEQEFYIDKNWSGTSGGKPIYSDRIEKDTVQTITIDSLLNDIDVTQQKVLFKIDVEGYEAFVLEGMKNMIEMCKELLGIIEFDSKYIKQTGVHIDEFIYYLSTTFELFIYDKRGTLQPMTETMCKELQKIVQTKDVHLDIVLHKRNERKNREW</sequence>
<dbReference type="NCBIfam" id="TIGR01444">
    <property type="entry name" value="fkbM_fam"/>
    <property type="match status" value="1"/>
</dbReference>
<dbReference type="Gene3D" id="3.40.50.150">
    <property type="entry name" value="Vaccinia Virus protein VP39"/>
    <property type="match status" value="1"/>
</dbReference>
<reference evidence="2 3" key="1">
    <citation type="submission" date="2021-02" db="EMBL/GenBank/DDBJ databases">
        <title>Bacillus sp. RD4P76, an endophyte from a halophyte.</title>
        <authorList>
            <person name="Sun J.-Q."/>
        </authorList>
    </citation>
    <scope>NUCLEOTIDE SEQUENCE [LARGE SCALE GENOMIC DNA]</scope>
    <source>
        <strain evidence="2 3">RD4P76</strain>
    </source>
</reference>
<feature type="domain" description="Methyltransferase FkbM" evidence="1">
    <location>
        <begin position="98"/>
        <end position="251"/>
    </location>
</feature>
<dbReference type="RefSeq" id="WP_204205001.1">
    <property type="nucleotide sequence ID" value="NZ_JAFELM010000043.1"/>
</dbReference>
<dbReference type="GO" id="GO:0008168">
    <property type="term" value="F:methyltransferase activity"/>
    <property type="evidence" value="ECO:0007669"/>
    <property type="project" value="UniProtKB-KW"/>
</dbReference>
<dbReference type="Proteomes" id="UP001518925">
    <property type="component" value="Unassembled WGS sequence"/>
</dbReference>
<keyword evidence="3" id="KW-1185">Reference proteome</keyword>
<evidence type="ECO:0000259" key="1">
    <source>
        <dbReference type="Pfam" id="PF05050"/>
    </source>
</evidence>
<dbReference type="Pfam" id="PF05050">
    <property type="entry name" value="Methyltransf_21"/>
    <property type="match status" value="1"/>
</dbReference>
<gene>
    <name evidence="2" type="ORF">JR050_17830</name>
</gene>
<dbReference type="InterPro" id="IPR006342">
    <property type="entry name" value="FkbM_mtfrase"/>
</dbReference>
<evidence type="ECO:0000313" key="3">
    <source>
        <dbReference type="Proteomes" id="UP001518925"/>
    </source>
</evidence>